<dbReference type="EC" id="2.1.1.297" evidence="1"/>
<evidence type="ECO:0000256" key="3">
    <source>
        <dbReference type="ARBA" id="ARBA00022679"/>
    </source>
</evidence>
<organism evidence="8">
    <name type="scientific">mine drainage metagenome</name>
    <dbReference type="NCBI Taxonomy" id="410659"/>
    <lineage>
        <taxon>unclassified sequences</taxon>
        <taxon>metagenomes</taxon>
        <taxon>ecological metagenomes</taxon>
    </lineage>
</organism>
<dbReference type="NCBIfam" id="TIGR03534">
    <property type="entry name" value="RF_mod_PrmC"/>
    <property type="match status" value="1"/>
</dbReference>
<sequence>MSRSGGYRPQSVSEVLARGIVALAKYIDSPRTDAQLLLSSVLGRDRAWLLAHGDSFISRPQSERFGELCEKRATGMPIAYILGTVGFYGREFVVNDKVLVPRPESEVLVDDLLRYLRGRLDPAYPKQLLTVLDVGTGSGAIACTLAAELAAVTVEGVDISLAALKVAEHNARRFNVFAKCKFRFGDLASGIGDRHFDAVVANLPYLPTGEIPKRPDPLSFEPHEALDGGPDGLALYRRLMPMLPPLLKPGALVLLEAAPPTIAGLLEIARTSFPEDEMLVVRDLAGLERYVRILVAR</sequence>
<dbReference type="GO" id="GO:0102559">
    <property type="term" value="F:peptide chain release factor N(5)-glutamine methyltransferase activity"/>
    <property type="evidence" value="ECO:0007669"/>
    <property type="project" value="UniProtKB-EC"/>
</dbReference>
<evidence type="ECO:0000256" key="2">
    <source>
        <dbReference type="ARBA" id="ARBA00022603"/>
    </source>
</evidence>
<dbReference type="GO" id="GO:0032259">
    <property type="term" value="P:methylation"/>
    <property type="evidence" value="ECO:0007669"/>
    <property type="project" value="UniProtKB-KW"/>
</dbReference>
<name>E6PC45_9ZZZZ</name>
<proteinExistence type="predicted"/>
<dbReference type="SUPFAM" id="SSF53335">
    <property type="entry name" value="S-adenosyl-L-methionine-dependent methyltransferases"/>
    <property type="match status" value="1"/>
</dbReference>
<dbReference type="InterPro" id="IPR019874">
    <property type="entry name" value="RF_methyltr_PrmC"/>
</dbReference>
<gene>
    <name evidence="8" type="primary">prmC</name>
    <name evidence="8" type="ORF">CARN1_1915</name>
</gene>
<feature type="domain" description="Release factor glutamine methyltransferase N-terminal" evidence="7">
    <location>
        <begin position="14"/>
        <end position="83"/>
    </location>
</feature>
<reference evidence="8" key="1">
    <citation type="submission" date="2009-10" db="EMBL/GenBank/DDBJ databases">
        <title>Diversity of trophic interactions inside an arsenic-rich microbial ecosystem.</title>
        <authorList>
            <person name="Bertin P.N."/>
            <person name="Heinrich-Salmeron A."/>
            <person name="Pelletier E."/>
            <person name="Goulhen-Chollet F."/>
            <person name="Arsene-Ploetze F."/>
            <person name="Gallien S."/>
            <person name="Calteau A."/>
            <person name="Vallenet D."/>
            <person name="Casiot C."/>
            <person name="Chane-Woon-Ming B."/>
            <person name="Giloteaux L."/>
            <person name="Barakat M."/>
            <person name="Bonnefoy V."/>
            <person name="Bruneel O."/>
            <person name="Chandler M."/>
            <person name="Cleiss J."/>
            <person name="Duran R."/>
            <person name="Elbaz-Poulichet F."/>
            <person name="Fonknechten N."/>
            <person name="Lauga B."/>
            <person name="Mornico D."/>
            <person name="Ortet P."/>
            <person name="Schaeffer C."/>
            <person name="Siguier P."/>
            <person name="Alexander Thil Smith A."/>
            <person name="Van Dorsselaer A."/>
            <person name="Weissenbach J."/>
            <person name="Medigue C."/>
            <person name="Le Paslier D."/>
        </authorList>
    </citation>
    <scope>NUCLEOTIDE SEQUENCE</scope>
</reference>
<keyword evidence="3 8" id="KW-0808">Transferase</keyword>
<dbReference type="InterPro" id="IPR029063">
    <property type="entry name" value="SAM-dependent_MTases_sf"/>
</dbReference>
<evidence type="ECO:0000313" key="8">
    <source>
        <dbReference type="EMBL" id="CBH74028.1"/>
    </source>
</evidence>
<comment type="catalytic activity">
    <reaction evidence="5">
        <text>L-glutaminyl-[peptide chain release factor] + S-adenosyl-L-methionine = N(5)-methyl-L-glutaminyl-[peptide chain release factor] + S-adenosyl-L-homocysteine + H(+)</text>
        <dbReference type="Rhea" id="RHEA:42896"/>
        <dbReference type="Rhea" id="RHEA-COMP:10271"/>
        <dbReference type="Rhea" id="RHEA-COMP:10272"/>
        <dbReference type="ChEBI" id="CHEBI:15378"/>
        <dbReference type="ChEBI" id="CHEBI:30011"/>
        <dbReference type="ChEBI" id="CHEBI:57856"/>
        <dbReference type="ChEBI" id="CHEBI:59789"/>
        <dbReference type="ChEBI" id="CHEBI:61891"/>
        <dbReference type="EC" id="2.1.1.297"/>
    </reaction>
</comment>
<comment type="caution">
    <text evidence="8">The sequence shown here is derived from an EMBL/GenBank/DDBJ whole genome shotgun (WGS) entry which is preliminary data.</text>
</comment>
<keyword evidence="2 8" id="KW-0489">Methyltransferase</keyword>
<feature type="domain" description="Methyltransferase small" evidence="6">
    <location>
        <begin position="130"/>
        <end position="205"/>
    </location>
</feature>
<dbReference type="Pfam" id="PF17827">
    <property type="entry name" value="PrmC_N"/>
    <property type="match status" value="1"/>
</dbReference>
<evidence type="ECO:0000259" key="7">
    <source>
        <dbReference type="Pfam" id="PF17827"/>
    </source>
</evidence>
<evidence type="ECO:0000256" key="4">
    <source>
        <dbReference type="ARBA" id="ARBA00022691"/>
    </source>
</evidence>
<dbReference type="Gene3D" id="3.40.50.150">
    <property type="entry name" value="Vaccinia Virus protein VP39"/>
    <property type="match status" value="1"/>
</dbReference>
<evidence type="ECO:0000256" key="1">
    <source>
        <dbReference type="ARBA" id="ARBA00012771"/>
    </source>
</evidence>
<dbReference type="PANTHER" id="PTHR18895">
    <property type="entry name" value="HEMK METHYLTRANSFERASE"/>
    <property type="match status" value="1"/>
</dbReference>
<dbReference type="CDD" id="cd02440">
    <property type="entry name" value="AdoMet_MTases"/>
    <property type="match status" value="1"/>
</dbReference>
<protein>
    <recommendedName>
        <fullName evidence="1">peptide chain release factor N(5)-glutamine methyltransferase</fullName>
        <ecNumber evidence="1">2.1.1.297</ecNumber>
    </recommendedName>
</protein>
<accession>E6PC45</accession>
<keyword evidence="4" id="KW-0949">S-adenosyl-L-methionine</keyword>
<dbReference type="InterPro" id="IPR040758">
    <property type="entry name" value="PrmC_N"/>
</dbReference>
<dbReference type="NCBIfam" id="TIGR00536">
    <property type="entry name" value="hemK_fam"/>
    <property type="match status" value="1"/>
</dbReference>
<dbReference type="PANTHER" id="PTHR18895:SF74">
    <property type="entry name" value="MTRF1L RELEASE FACTOR GLUTAMINE METHYLTRANSFERASE"/>
    <property type="match status" value="1"/>
</dbReference>
<evidence type="ECO:0000259" key="6">
    <source>
        <dbReference type="Pfam" id="PF05175"/>
    </source>
</evidence>
<dbReference type="InterPro" id="IPR004556">
    <property type="entry name" value="HemK-like"/>
</dbReference>
<dbReference type="Gene3D" id="1.10.8.10">
    <property type="entry name" value="DNA helicase RuvA subunit, C-terminal domain"/>
    <property type="match status" value="1"/>
</dbReference>
<evidence type="ECO:0000256" key="5">
    <source>
        <dbReference type="ARBA" id="ARBA00048391"/>
    </source>
</evidence>
<dbReference type="InterPro" id="IPR050320">
    <property type="entry name" value="N5-glutamine_MTase"/>
</dbReference>
<dbReference type="InterPro" id="IPR007848">
    <property type="entry name" value="Small_mtfrase_dom"/>
</dbReference>
<dbReference type="AlphaFoldDB" id="E6PC45"/>
<dbReference type="EMBL" id="CABL01000001">
    <property type="protein sequence ID" value="CBH74028.1"/>
    <property type="molecule type" value="Genomic_DNA"/>
</dbReference>
<dbReference type="Pfam" id="PF05175">
    <property type="entry name" value="MTS"/>
    <property type="match status" value="1"/>
</dbReference>